<evidence type="ECO:0000256" key="1">
    <source>
        <dbReference type="ARBA" id="ARBA00022670"/>
    </source>
</evidence>
<dbReference type="EMBL" id="JAGSIE010000002">
    <property type="protein sequence ID" value="MBR7552559.1"/>
    <property type="molecule type" value="Genomic_DNA"/>
</dbReference>
<accession>A0A941CRV1</accession>
<feature type="transmembrane region" description="Helical" evidence="4">
    <location>
        <begin position="6"/>
        <end position="27"/>
    </location>
</feature>
<dbReference type="Pfam" id="PF13365">
    <property type="entry name" value="Trypsin_2"/>
    <property type="match status" value="1"/>
</dbReference>
<keyword evidence="1" id="KW-0645">Protease</keyword>
<keyword evidence="4" id="KW-1133">Transmembrane helix</keyword>
<keyword evidence="3" id="KW-0720">Serine protease</keyword>
<organism evidence="5 6">
    <name type="scientific">Allobacillus saliphilus</name>
    <dbReference type="NCBI Taxonomy" id="2912308"/>
    <lineage>
        <taxon>Bacteria</taxon>
        <taxon>Bacillati</taxon>
        <taxon>Bacillota</taxon>
        <taxon>Bacilli</taxon>
        <taxon>Bacillales</taxon>
        <taxon>Bacillaceae</taxon>
        <taxon>Allobacillus</taxon>
    </lineage>
</organism>
<proteinExistence type="predicted"/>
<evidence type="ECO:0000256" key="2">
    <source>
        <dbReference type="ARBA" id="ARBA00022801"/>
    </source>
</evidence>
<keyword evidence="2" id="KW-0378">Hydrolase</keyword>
<evidence type="ECO:0000313" key="5">
    <source>
        <dbReference type="EMBL" id="MBR7552559.1"/>
    </source>
</evidence>
<sequence>MLHNDTLNLFVNLILLGLITGAVFYLLHLILVKVFKSVSFTYFTSFIMTSLASLFILQPFFQVSDEVILGYSLFWYVAQVVISHQYIRKNSNPFPLGWLIVSVILVLTYPSVSNYINEYSATKNALDEDVASVQTEIDASTEVENDTSEQTIDEPTTDYKNIIDHAKKHVVWIQSYDRVGTGFMFNSNGDILTNAHVVEVDGNPYIQFENGDEFQGTVIGSDSLLDVAVIRVDDLQGKSYLDIETTELPKIGDEVIALGNPRGLRNIGTWGEILDLGVDLELINGIEMNNMISTSTQIAEGSSGGPLLNGETGKVIGINTAADLKYKEGYSIPVEQFIEHVEQWTENPQPFENQASDEQEYEENNEPGYLVSEFEAINVISTFYDSINSYDYRYAYEFLGEDWKSELSYSEFSKGYTNTIHVYIDDIYINDRDTETVTVEAIITAEETDNELTYSRYRVSYEVGIEDGLLTILTGSGEVLE</sequence>
<feature type="transmembrane region" description="Helical" evidence="4">
    <location>
        <begin position="67"/>
        <end position="87"/>
    </location>
</feature>
<gene>
    <name evidence="5" type="ORF">KC820_00190</name>
</gene>
<keyword evidence="4" id="KW-0472">Membrane</keyword>
<dbReference type="InterPro" id="IPR051201">
    <property type="entry name" value="Chloro_Bact_Ser_Proteases"/>
</dbReference>
<dbReference type="RefSeq" id="WP_212366995.1">
    <property type="nucleotide sequence ID" value="NZ_JAGSIE010000002.1"/>
</dbReference>
<dbReference type="PANTHER" id="PTHR43343">
    <property type="entry name" value="PEPTIDASE S12"/>
    <property type="match status" value="1"/>
</dbReference>
<dbReference type="Gene3D" id="2.40.10.120">
    <property type="match status" value="1"/>
</dbReference>
<keyword evidence="4" id="KW-0812">Transmembrane</keyword>
<dbReference type="AlphaFoldDB" id="A0A941CRV1"/>
<protein>
    <submittedName>
        <fullName evidence="5">Trypsin-like peptidase domain-containing protein</fullName>
    </submittedName>
</protein>
<dbReference type="GO" id="GO:0004252">
    <property type="term" value="F:serine-type endopeptidase activity"/>
    <property type="evidence" value="ECO:0007669"/>
    <property type="project" value="InterPro"/>
</dbReference>
<dbReference type="PRINTS" id="PR00834">
    <property type="entry name" value="PROTEASES2C"/>
</dbReference>
<reference evidence="5 6" key="1">
    <citation type="submission" date="2021-04" db="EMBL/GenBank/DDBJ databases">
        <title>Allobacillus sp. nov. SKP8-2 isolated from shrimp paste.</title>
        <authorList>
            <person name="Tanasupawat S."/>
            <person name="Yiamsombat S."/>
            <person name="Kanchanasin P."/>
            <person name="Kuncharoen N."/>
        </authorList>
    </citation>
    <scope>NUCLEOTIDE SEQUENCE [LARGE SCALE GENOMIC DNA]</scope>
    <source>
        <strain evidence="5 6">SKP8-2</strain>
    </source>
</reference>
<dbReference type="InterPro" id="IPR001940">
    <property type="entry name" value="Peptidase_S1C"/>
</dbReference>
<dbReference type="SUPFAM" id="SSF50494">
    <property type="entry name" value="Trypsin-like serine proteases"/>
    <property type="match status" value="1"/>
</dbReference>
<feature type="transmembrane region" description="Helical" evidence="4">
    <location>
        <begin position="94"/>
        <end position="112"/>
    </location>
</feature>
<evidence type="ECO:0000313" key="6">
    <source>
        <dbReference type="Proteomes" id="UP000675431"/>
    </source>
</evidence>
<dbReference type="InterPro" id="IPR009003">
    <property type="entry name" value="Peptidase_S1_PA"/>
</dbReference>
<dbReference type="PANTHER" id="PTHR43343:SF3">
    <property type="entry name" value="PROTEASE DO-LIKE 8, CHLOROPLASTIC"/>
    <property type="match status" value="1"/>
</dbReference>
<name>A0A941CRV1_9BACI</name>
<evidence type="ECO:0000256" key="4">
    <source>
        <dbReference type="SAM" id="Phobius"/>
    </source>
</evidence>
<dbReference type="Proteomes" id="UP000675431">
    <property type="component" value="Unassembled WGS sequence"/>
</dbReference>
<evidence type="ECO:0000256" key="3">
    <source>
        <dbReference type="ARBA" id="ARBA00022825"/>
    </source>
</evidence>
<feature type="transmembrane region" description="Helical" evidence="4">
    <location>
        <begin position="39"/>
        <end position="61"/>
    </location>
</feature>
<keyword evidence="6" id="KW-1185">Reference proteome</keyword>
<comment type="caution">
    <text evidence="5">The sequence shown here is derived from an EMBL/GenBank/DDBJ whole genome shotgun (WGS) entry which is preliminary data.</text>
</comment>
<dbReference type="GO" id="GO:0006508">
    <property type="term" value="P:proteolysis"/>
    <property type="evidence" value="ECO:0007669"/>
    <property type="project" value="UniProtKB-KW"/>
</dbReference>